<evidence type="ECO:0000256" key="1">
    <source>
        <dbReference type="SAM" id="MobiDB-lite"/>
    </source>
</evidence>
<name>A0A5J4ZE39_9ASTE</name>
<feature type="compositionally biased region" description="Polar residues" evidence="1">
    <location>
        <begin position="51"/>
        <end position="66"/>
    </location>
</feature>
<dbReference type="AlphaFoldDB" id="A0A5J4ZE39"/>
<organism evidence="2 3">
    <name type="scientific">Nyssa sinensis</name>
    <dbReference type="NCBI Taxonomy" id="561372"/>
    <lineage>
        <taxon>Eukaryota</taxon>
        <taxon>Viridiplantae</taxon>
        <taxon>Streptophyta</taxon>
        <taxon>Embryophyta</taxon>
        <taxon>Tracheophyta</taxon>
        <taxon>Spermatophyta</taxon>
        <taxon>Magnoliopsida</taxon>
        <taxon>eudicotyledons</taxon>
        <taxon>Gunneridae</taxon>
        <taxon>Pentapetalae</taxon>
        <taxon>asterids</taxon>
        <taxon>Cornales</taxon>
        <taxon>Nyssaceae</taxon>
        <taxon>Nyssa</taxon>
    </lineage>
</organism>
<keyword evidence="3" id="KW-1185">Reference proteome</keyword>
<sequence>MPWTAYSRQFCGISSKNLHTGNTSWMRPKQWLQSGRSCSRAHGANHKNHTVETSSQISSGKQSTTKIIAALQ</sequence>
<reference evidence="2 3" key="1">
    <citation type="submission" date="2019-09" db="EMBL/GenBank/DDBJ databases">
        <title>A chromosome-level genome assembly of the Chinese tupelo Nyssa sinensis.</title>
        <authorList>
            <person name="Yang X."/>
            <person name="Kang M."/>
            <person name="Yang Y."/>
            <person name="Xiong H."/>
            <person name="Wang M."/>
            <person name="Zhang Z."/>
            <person name="Wang Z."/>
            <person name="Wu H."/>
            <person name="Ma T."/>
            <person name="Liu J."/>
            <person name="Xi Z."/>
        </authorList>
    </citation>
    <scope>NUCLEOTIDE SEQUENCE [LARGE SCALE GENOMIC DNA]</scope>
    <source>
        <strain evidence="2">J267</strain>
        <tissue evidence="2">Leaf</tissue>
    </source>
</reference>
<dbReference type="EMBL" id="CM018052">
    <property type="protein sequence ID" value="KAA8516064.1"/>
    <property type="molecule type" value="Genomic_DNA"/>
</dbReference>
<proteinExistence type="predicted"/>
<dbReference type="Proteomes" id="UP000325577">
    <property type="component" value="Linkage Group LG9"/>
</dbReference>
<evidence type="ECO:0000313" key="3">
    <source>
        <dbReference type="Proteomes" id="UP000325577"/>
    </source>
</evidence>
<feature type="region of interest" description="Disordered" evidence="1">
    <location>
        <begin position="39"/>
        <end position="72"/>
    </location>
</feature>
<gene>
    <name evidence="2" type="ORF">F0562_019243</name>
</gene>
<accession>A0A5J4ZE39</accession>
<protein>
    <submittedName>
        <fullName evidence="2">Uncharacterized protein</fullName>
    </submittedName>
</protein>
<evidence type="ECO:0000313" key="2">
    <source>
        <dbReference type="EMBL" id="KAA8516064.1"/>
    </source>
</evidence>